<evidence type="ECO:0000256" key="2">
    <source>
        <dbReference type="SAM" id="Phobius"/>
    </source>
</evidence>
<feature type="transmembrane region" description="Helical" evidence="2">
    <location>
        <begin position="34"/>
        <end position="55"/>
    </location>
</feature>
<evidence type="ECO:0008006" key="5">
    <source>
        <dbReference type="Google" id="ProtNLM"/>
    </source>
</evidence>
<dbReference type="PANTHER" id="PTHR28229:SF1">
    <property type="entry name" value="TRANSLOCATION PROTEIN SEC66"/>
    <property type="match status" value="1"/>
</dbReference>
<name>A0ABR0EEG3_ZASCE</name>
<organism evidence="3 4">
    <name type="scientific">Zasmidium cellare</name>
    <name type="common">Wine cellar mold</name>
    <name type="synonym">Racodium cellare</name>
    <dbReference type="NCBI Taxonomy" id="395010"/>
    <lineage>
        <taxon>Eukaryota</taxon>
        <taxon>Fungi</taxon>
        <taxon>Dikarya</taxon>
        <taxon>Ascomycota</taxon>
        <taxon>Pezizomycotina</taxon>
        <taxon>Dothideomycetes</taxon>
        <taxon>Dothideomycetidae</taxon>
        <taxon>Mycosphaerellales</taxon>
        <taxon>Mycosphaerellaceae</taxon>
        <taxon>Zasmidium</taxon>
    </lineage>
</organism>
<reference evidence="3 4" key="1">
    <citation type="journal article" date="2023" name="G3 (Bethesda)">
        <title>A chromosome-level genome assembly of Zasmidium syzygii isolated from banana leaves.</title>
        <authorList>
            <person name="van Westerhoven A.C."/>
            <person name="Mehrabi R."/>
            <person name="Talebi R."/>
            <person name="Steentjes M.B.F."/>
            <person name="Corcolon B."/>
            <person name="Chong P.A."/>
            <person name="Kema G.H.J."/>
            <person name="Seidl M.F."/>
        </authorList>
    </citation>
    <scope>NUCLEOTIDE SEQUENCE [LARGE SCALE GENOMIC DNA]</scope>
    <source>
        <strain evidence="3 4">P124</strain>
    </source>
</reference>
<keyword evidence="4" id="KW-1185">Reference proteome</keyword>
<dbReference type="InterPro" id="IPR018624">
    <property type="entry name" value="Sec66"/>
</dbReference>
<keyword evidence="2" id="KW-1133">Transmembrane helix</keyword>
<dbReference type="PANTHER" id="PTHR28229">
    <property type="entry name" value="TRANSLOCATION PROTEIN SEC66"/>
    <property type="match status" value="1"/>
</dbReference>
<evidence type="ECO:0000256" key="1">
    <source>
        <dbReference type="SAM" id="MobiDB-lite"/>
    </source>
</evidence>
<evidence type="ECO:0000313" key="3">
    <source>
        <dbReference type="EMBL" id="KAK4499528.1"/>
    </source>
</evidence>
<feature type="region of interest" description="Disordered" evidence="1">
    <location>
        <begin position="238"/>
        <end position="272"/>
    </location>
</feature>
<keyword evidence="2" id="KW-0812">Transmembrane</keyword>
<keyword evidence="2" id="KW-0472">Membrane</keyword>
<evidence type="ECO:0000313" key="4">
    <source>
        <dbReference type="Proteomes" id="UP001305779"/>
    </source>
</evidence>
<dbReference type="Pfam" id="PF09802">
    <property type="entry name" value="Sec66"/>
    <property type="match status" value="1"/>
</dbReference>
<accession>A0ABR0EEG3</accession>
<dbReference type="EMBL" id="JAXOVC010000007">
    <property type="protein sequence ID" value="KAK4499528.1"/>
    <property type="molecule type" value="Genomic_DNA"/>
</dbReference>
<gene>
    <name evidence="3" type="ORF">PRZ48_010044</name>
</gene>
<proteinExistence type="predicted"/>
<dbReference type="Proteomes" id="UP001305779">
    <property type="component" value="Unassembled WGS sequence"/>
</dbReference>
<sequence length="272" mass="30499">MDNNSTFNSSSNSTNGTSDGFQFNAAPKPFWTNLLLPIIYLTILIGSLYTFSHVYRQRKITKAARLENWFPPHRQRDIYLSLLHIDPQEASEGGEKKLSKVPDSVLKAALLRRAVEDIQRIVVLRSSKPALQTLLQRGSVGDELWQRFLRAEKEMEEEVKDVVNEANAFSPNWGQTIFQSANEINQNRLIKERIAELQSQIESEKAWWDKKRAGISSDFMKELEEESTASKAVEAAIAASKKNGSSDDDTVIVESGGQTSAQGAAKKNKAKK</sequence>
<comment type="caution">
    <text evidence="3">The sequence shown here is derived from an EMBL/GenBank/DDBJ whole genome shotgun (WGS) entry which is preliminary data.</text>
</comment>
<protein>
    <recommendedName>
        <fullName evidence="5">Translocation protein sec66</fullName>
    </recommendedName>
</protein>